<evidence type="ECO:0000256" key="8">
    <source>
        <dbReference type="ARBA" id="ARBA00023242"/>
    </source>
</evidence>
<feature type="domain" description="VWFA" evidence="11">
    <location>
        <begin position="297"/>
        <end position="465"/>
    </location>
</feature>
<dbReference type="PROSITE" id="PS50234">
    <property type="entry name" value="VWFA"/>
    <property type="match status" value="1"/>
</dbReference>
<evidence type="ECO:0000256" key="2">
    <source>
        <dbReference type="ARBA" id="ARBA00022553"/>
    </source>
</evidence>
<dbReference type="EMBL" id="ML120402">
    <property type="protein sequence ID" value="RPA97717.1"/>
    <property type="molecule type" value="Genomic_DNA"/>
</dbReference>
<dbReference type="InterPro" id="IPR036465">
    <property type="entry name" value="vWFA_dom_sf"/>
</dbReference>
<feature type="compositionally biased region" description="Polar residues" evidence="10">
    <location>
        <begin position="792"/>
        <end position="817"/>
    </location>
</feature>
<dbReference type="GO" id="GO:0005634">
    <property type="term" value="C:nucleus"/>
    <property type="evidence" value="ECO:0007669"/>
    <property type="project" value="UniProtKB-SubCell"/>
</dbReference>
<dbReference type="GO" id="GO:0003677">
    <property type="term" value="F:DNA binding"/>
    <property type="evidence" value="ECO:0007669"/>
    <property type="project" value="UniProtKB-KW"/>
</dbReference>
<dbReference type="STRING" id="1336337.A0A3N4JKA8"/>
<dbReference type="Proteomes" id="UP000276215">
    <property type="component" value="Unassembled WGS sequence"/>
</dbReference>
<dbReference type="GO" id="GO:0046872">
    <property type="term" value="F:metal ion binding"/>
    <property type="evidence" value="ECO:0007669"/>
    <property type="project" value="UniProtKB-KW"/>
</dbReference>
<feature type="coiled-coil region" evidence="9">
    <location>
        <begin position="721"/>
        <end position="748"/>
    </location>
</feature>
<evidence type="ECO:0000256" key="6">
    <source>
        <dbReference type="ARBA" id="ARBA00023125"/>
    </source>
</evidence>
<evidence type="ECO:0000256" key="7">
    <source>
        <dbReference type="ARBA" id="ARBA00023163"/>
    </source>
</evidence>
<keyword evidence="5" id="KW-0862">Zinc</keyword>
<organism evidence="13 14">
    <name type="scientific">Choiromyces venosus 120613-1</name>
    <dbReference type="NCBI Taxonomy" id="1336337"/>
    <lineage>
        <taxon>Eukaryota</taxon>
        <taxon>Fungi</taxon>
        <taxon>Dikarya</taxon>
        <taxon>Ascomycota</taxon>
        <taxon>Pezizomycotina</taxon>
        <taxon>Pezizomycetes</taxon>
        <taxon>Pezizales</taxon>
        <taxon>Tuberaceae</taxon>
        <taxon>Choiromyces</taxon>
    </lineage>
</organism>
<evidence type="ECO:0000259" key="12">
    <source>
        <dbReference type="PROSITE" id="PS51468"/>
    </source>
</evidence>
<dbReference type="InterPro" id="IPR002035">
    <property type="entry name" value="VWF_A"/>
</dbReference>
<feature type="compositionally biased region" description="Polar residues" evidence="10">
    <location>
        <begin position="694"/>
        <end position="716"/>
    </location>
</feature>
<keyword evidence="7" id="KW-0804">Transcription</keyword>
<dbReference type="SMART" id="SM00609">
    <property type="entry name" value="VIT"/>
    <property type="match status" value="1"/>
</dbReference>
<evidence type="ECO:0000256" key="4">
    <source>
        <dbReference type="ARBA" id="ARBA00022737"/>
    </source>
</evidence>
<feature type="domain" description="VIT" evidence="12">
    <location>
        <begin position="2"/>
        <end position="131"/>
    </location>
</feature>
<keyword evidence="9" id="KW-0175">Coiled coil</keyword>
<dbReference type="SUPFAM" id="SSF53300">
    <property type="entry name" value="vWA-like"/>
    <property type="match status" value="1"/>
</dbReference>
<dbReference type="PROSITE" id="PS00115">
    <property type="entry name" value="RNA_POL_II_REPEAT"/>
    <property type="match status" value="1"/>
</dbReference>
<feature type="region of interest" description="Disordered" evidence="10">
    <location>
        <begin position="870"/>
        <end position="894"/>
    </location>
</feature>
<protein>
    <submittedName>
        <fullName evidence="13">VIT-domain-containing protein</fullName>
    </submittedName>
</protein>
<keyword evidence="8" id="KW-0539">Nucleus</keyword>
<evidence type="ECO:0000256" key="3">
    <source>
        <dbReference type="ARBA" id="ARBA00022723"/>
    </source>
</evidence>
<sequence>MTTRVTYVDHGYQQSLPLVSTTLKSHIVDLTASHTLTQVYNNSSDRDISEAQYTFPLYESCAVTDFQALVGEKTIRGVVKEKTEAKAIYQAAKSAGKVAALFSQDTSEVFTTSVGNIPAGNSVVVVIKYVHELKQDIEVDGVKLVIPTVIAPKYGAAPSTMTTGLVYSNRWRTCWNIFSREIRDIGNVDDAGLSISITATMSGPIRGITSPSHPISVGLGSHSSADDADFNPKKAHATLALASSSLTGLDKDFNLLINANNIGDPRAFLAPHPTLKDTSALMVTMVPKFALPPQGHEIIFVVDRSGSMNHKIVTVRSALQLFLASLPVGSYFNICSFGSVHSFLWPQSQRYSEESLTVAKTHVMGLDSSLGGTEILAPVISTMKTRRQDMRTEVLILTDGEVWNTESIFQFINESSKDGNVRFFSLGVGSAVSHSLVEGISRAGRGYSQIVSTTSNLQKKVMRMLKAALTPHVNDWDVVWAGKPEKQGATLITSAPTTIAPISLFDPNCDPDNIHVIPTSSTPTLTLPKVIQAPTIIPALFPYSRTTVYFLISNGDRPERVFLKGSAHDTSSNTICPLQIEIPVQMITSTGASLGLYQLAGRKLLQDLEEGRLSYLEGIYDKTKEPTKHAELIVKEGTRVGVEFGLASKWTSFVAIAEDESTGEEQVIQQPKDSTDVPMAVETQIGVFGAFASQAPSSQQRKRTGSTNRISTGISPQQQQQAQQVQQVQQMQQQAQQMQQQALQREQAPQPVQQLQHVQCNQNPLVSPLVQQRMQRTQTQVATGLYAAGPSSFGSSQAPGPSPTTSFGPLQSSSAHHQLSTPMFGSFQADTVPSLGYSPTSPSYSPASPTWNSGSDALLNNFDFDSFFATSEASPLPPPPPAPRIGGASRNRATCKQTAAQSEPSNLIAGLAAFQQFNGMFKAEGRIFTWLGLRNSGLESAHADPDLVATLVVIIALEKKYLGLAEEWEFMVAKAREAIMQLYSEEDRRAVAAVVAAALGVSI</sequence>
<keyword evidence="2" id="KW-0597">Phosphoprotein</keyword>
<dbReference type="InterPro" id="IPR013694">
    <property type="entry name" value="VIT"/>
</dbReference>
<name>A0A3N4JKA8_9PEZI</name>
<keyword evidence="6" id="KW-0238">DNA-binding</keyword>
<feature type="region of interest" description="Disordered" evidence="10">
    <location>
        <begin position="692"/>
        <end position="718"/>
    </location>
</feature>
<dbReference type="InterPro" id="IPR000684">
    <property type="entry name" value="RNA_pol_II_repeat_euk"/>
</dbReference>
<proteinExistence type="predicted"/>
<evidence type="ECO:0000256" key="1">
    <source>
        <dbReference type="ARBA" id="ARBA00004123"/>
    </source>
</evidence>
<dbReference type="Gene3D" id="3.40.50.410">
    <property type="entry name" value="von Willebrand factor, type A domain"/>
    <property type="match status" value="1"/>
</dbReference>
<keyword evidence="14" id="KW-1185">Reference proteome</keyword>
<keyword evidence="4" id="KW-0677">Repeat</keyword>
<dbReference type="SMART" id="SM00327">
    <property type="entry name" value="VWA"/>
    <property type="match status" value="1"/>
</dbReference>
<evidence type="ECO:0000313" key="13">
    <source>
        <dbReference type="EMBL" id="RPA97717.1"/>
    </source>
</evidence>
<evidence type="ECO:0000259" key="11">
    <source>
        <dbReference type="PROSITE" id="PS50234"/>
    </source>
</evidence>
<dbReference type="PANTHER" id="PTHR45737">
    <property type="entry name" value="VON WILLEBRAND FACTOR A DOMAIN-CONTAINING PROTEIN 5A"/>
    <property type="match status" value="1"/>
</dbReference>
<feature type="region of interest" description="Disordered" evidence="10">
    <location>
        <begin position="788"/>
        <end position="817"/>
    </location>
</feature>
<evidence type="ECO:0000256" key="10">
    <source>
        <dbReference type="SAM" id="MobiDB-lite"/>
    </source>
</evidence>
<dbReference type="PANTHER" id="PTHR45737:SF6">
    <property type="entry name" value="VON WILLEBRAND FACTOR A DOMAIN-CONTAINING PROTEIN 5A"/>
    <property type="match status" value="1"/>
</dbReference>
<dbReference type="AlphaFoldDB" id="A0A3N4JKA8"/>
<dbReference type="Pfam" id="PF13768">
    <property type="entry name" value="VWA_3"/>
    <property type="match status" value="1"/>
</dbReference>
<evidence type="ECO:0000256" key="5">
    <source>
        <dbReference type="ARBA" id="ARBA00022833"/>
    </source>
</evidence>
<dbReference type="Pfam" id="PF08487">
    <property type="entry name" value="VIT"/>
    <property type="match status" value="1"/>
</dbReference>
<reference evidence="13 14" key="1">
    <citation type="journal article" date="2018" name="Nat. Ecol. Evol.">
        <title>Pezizomycetes genomes reveal the molecular basis of ectomycorrhizal truffle lifestyle.</title>
        <authorList>
            <person name="Murat C."/>
            <person name="Payen T."/>
            <person name="Noel B."/>
            <person name="Kuo A."/>
            <person name="Morin E."/>
            <person name="Chen J."/>
            <person name="Kohler A."/>
            <person name="Krizsan K."/>
            <person name="Balestrini R."/>
            <person name="Da Silva C."/>
            <person name="Montanini B."/>
            <person name="Hainaut M."/>
            <person name="Levati E."/>
            <person name="Barry K.W."/>
            <person name="Belfiori B."/>
            <person name="Cichocki N."/>
            <person name="Clum A."/>
            <person name="Dockter R.B."/>
            <person name="Fauchery L."/>
            <person name="Guy J."/>
            <person name="Iotti M."/>
            <person name="Le Tacon F."/>
            <person name="Lindquist E.A."/>
            <person name="Lipzen A."/>
            <person name="Malagnac F."/>
            <person name="Mello A."/>
            <person name="Molinier V."/>
            <person name="Miyauchi S."/>
            <person name="Poulain J."/>
            <person name="Riccioni C."/>
            <person name="Rubini A."/>
            <person name="Sitrit Y."/>
            <person name="Splivallo R."/>
            <person name="Traeger S."/>
            <person name="Wang M."/>
            <person name="Zifcakova L."/>
            <person name="Wipf D."/>
            <person name="Zambonelli A."/>
            <person name="Paolocci F."/>
            <person name="Nowrousian M."/>
            <person name="Ottonello S."/>
            <person name="Baldrian P."/>
            <person name="Spatafora J.W."/>
            <person name="Henrissat B."/>
            <person name="Nagy L.G."/>
            <person name="Aury J.M."/>
            <person name="Wincker P."/>
            <person name="Grigoriev I.V."/>
            <person name="Bonfante P."/>
            <person name="Martin F.M."/>
        </authorList>
    </citation>
    <scope>NUCLEOTIDE SEQUENCE [LARGE SCALE GENOMIC DNA]</scope>
    <source>
        <strain evidence="13 14">120613-1</strain>
    </source>
</reference>
<gene>
    <name evidence="13" type="ORF">L873DRAFT_1809528</name>
</gene>
<keyword evidence="3" id="KW-0479">Metal-binding</keyword>
<dbReference type="GO" id="GO:0006366">
    <property type="term" value="P:transcription by RNA polymerase II"/>
    <property type="evidence" value="ECO:0007669"/>
    <property type="project" value="InterPro"/>
</dbReference>
<dbReference type="PROSITE" id="PS51468">
    <property type="entry name" value="VIT"/>
    <property type="match status" value="1"/>
</dbReference>
<comment type="subcellular location">
    <subcellularLocation>
        <location evidence="1">Nucleus</location>
    </subcellularLocation>
</comment>
<dbReference type="OrthoDB" id="1729737at2759"/>
<accession>A0A3N4JKA8</accession>
<evidence type="ECO:0000313" key="14">
    <source>
        <dbReference type="Proteomes" id="UP000276215"/>
    </source>
</evidence>
<evidence type="ECO:0000256" key="9">
    <source>
        <dbReference type="SAM" id="Coils"/>
    </source>
</evidence>